<sequence>MHTLDALPAHLVTPFNGPIPPSNLLDKIARGVAQAKGPIDWPHSLRATRVKLIELSRARAKEQQAIIAEMHSNMDADDSTDPSYQHYPNINIRRPLYRQSSMDFIRAADIREDDDIACVSERLQRNISNSSYHPYSRRTPRSRLSSPTCSPSIINPSTPSSSTLNTLSSLSSAHRILRRTSSNLSSTSASSMSIMSSNSGAALPDPRVQRVRRSDSFYEPLLPPKDLKLAPSIYKEGAKDSSPTAGVKRAPSFGALAQRDREVFGVVPVTGKTPTTDYATYPSSDEEEKIRAKGAKKMRVKDLGSLAAAGSISAGIPPTSPPAVRSSKRPKKSPAVPDSTSKSQAPKIKKRNIVTQDSPDGNNKLKASPSSIDSPAPVKERTRSRPTPMNLQRNPSIFGAELPHLRGVSASPTLSPPPEPSRTRLHSLPALLGSPEPSPQKVRTLRRVQRMTLGRRISFGSLVSPGEDADAELEPDDDDSRGLRRERQRQRELGQLGSAFQLV</sequence>
<feature type="compositionally biased region" description="Acidic residues" evidence="1">
    <location>
        <begin position="467"/>
        <end position="479"/>
    </location>
</feature>
<feature type="compositionally biased region" description="Polar residues" evidence="1">
    <location>
        <begin position="385"/>
        <end position="395"/>
    </location>
</feature>
<protein>
    <submittedName>
        <fullName evidence="2">Uncharacterized protein</fullName>
    </submittedName>
</protein>
<dbReference type="OrthoDB" id="433738at2759"/>
<reference evidence="2" key="1">
    <citation type="submission" date="2021-02" db="EMBL/GenBank/DDBJ databases">
        <authorList>
            <person name="Nieuwenhuis M."/>
            <person name="Van De Peppel L.J.J."/>
        </authorList>
    </citation>
    <scope>NUCLEOTIDE SEQUENCE</scope>
    <source>
        <strain evidence="2">D49</strain>
    </source>
</reference>
<comment type="caution">
    <text evidence="2">The sequence shown here is derived from an EMBL/GenBank/DDBJ whole genome shotgun (WGS) entry which is preliminary data.</text>
</comment>
<feature type="compositionally biased region" description="Low complexity" evidence="1">
    <location>
        <begin position="181"/>
        <end position="199"/>
    </location>
</feature>
<dbReference type="AlphaFoldDB" id="A0A9P7FP60"/>
<evidence type="ECO:0000313" key="3">
    <source>
        <dbReference type="Proteomes" id="UP000717328"/>
    </source>
</evidence>
<gene>
    <name evidence="2" type="ORF">H0H81_010055</name>
</gene>
<name>A0A9P7FP60_9AGAR</name>
<feature type="compositionally biased region" description="Low complexity" evidence="1">
    <location>
        <begin position="142"/>
        <end position="166"/>
    </location>
</feature>
<proteinExistence type="predicted"/>
<dbReference type="EMBL" id="JABCKI010006020">
    <property type="protein sequence ID" value="KAG5635807.1"/>
    <property type="molecule type" value="Genomic_DNA"/>
</dbReference>
<evidence type="ECO:0000256" key="1">
    <source>
        <dbReference type="SAM" id="MobiDB-lite"/>
    </source>
</evidence>
<feature type="compositionally biased region" description="Low complexity" evidence="1">
    <location>
        <begin position="266"/>
        <end position="276"/>
    </location>
</feature>
<feature type="region of interest" description="Disordered" evidence="1">
    <location>
        <begin position="181"/>
        <end position="210"/>
    </location>
</feature>
<organism evidence="2 3">
    <name type="scientific">Sphagnurus paluster</name>
    <dbReference type="NCBI Taxonomy" id="117069"/>
    <lineage>
        <taxon>Eukaryota</taxon>
        <taxon>Fungi</taxon>
        <taxon>Dikarya</taxon>
        <taxon>Basidiomycota</taxon>
        <taxon>Agaricomycotina</taxon>
        <taxon>Agaricomycetes</taxon>
        <taxon>Agaricomycetidae</taxon>
        <taxon>Agaricales</taxon>
        <taxon>Tricholomatineae</taxon>
        <taxon>Lyophyllaceae</taxon>
        <taxon>Sphagnurus</taxon>
    </lineage>
</organism>
<keyword evidence="3" id="KW-1185">Reference proteome</keyword>
<evidence type="ECO:0000313" key="2">
    <source>
        <dbReference type="EMBL" id="KAG5635807.1"/>
    </source>
</evidence>
<reference evidence="2" key="2">
    <citation type="submission" date="2021-10" db="EMBL/GenBank/DDBJ databases">
        <title>Phylogenomics reveals ancestral predisposition of the termite-cultivated fungus Termitomyces towards a domesticated lifestyle.</title>
        <authorList>
            <person name="Auxier B."/>
            <person name="Grum-Grzhimaylo A."/>
            <person name="Cardenas M.E."/>
            <person name="Lodge J.D."/>
            <person name="Laessoe T."/>
            <person name="Pedersen O."/>
            <person name="Smith M.E."/>
            <person name="Kuyper T.W."/>
            <person name="Franco-Molano E.A."/>
            <person name="Baroni T.J."/>
            <person name="Aanen D.K."/>
        </authorList>
    </citation>
    <scope>NUCLEOTIDE SEQUENCE</scope>
    <source>
        <strain evidence="2">D49</strain>
    </source>
</reference>
<accession>A0A9P7FP60</accession>
<dbReference type="Proteomes" id="UP000717328">
    <property type="component" value="Unassembled WGS sequence"/>
</dbReference>
<feature type="region of interest" description="Disordered" evidence="1">
    <location>
        <begin position="310"/>
        <end position="485"/>
    </location>
</feature>
<feature type="region of interest" description="Disordered" evidence="1">
    <location>
        <begin position="130"/>
        <end position="166"/>
    </location>
</feature>
<feature type="region of interest" description="Disordered" evidence="1">
    <location>
        <begin position="266"/>
        <end position="296"/>
    </location>
</feature>